<dbReference type="RefSeq" id="WP_184921184.1">
    <property type="nucleotide sequence ID" value="NZ_JACHMO010000001.1"/>
</dbReference>
<dbReference type="EMBL" id="JACHMO010000001">
    <property type="protein sequence ID" value="MBB5803725.1"/>
    <property type="molecule type" value="Genomic_DNA"/>
</dbReference>
<gene>
    <name evidence="2" type="ORF">F4560_003493</name>
</gene>
<feature type="region of interest" description="Disordered" evidence="1">
    <location>
        <begin position="1"/>
        <end position="45"/>
    </location>
</feature>
<feature type="region of interest" description="Disordered" evidence="1">
    <location>
        <begin position="82"/>
        <end position="106"/>
    </location>
</feature>
<comment type="caution">
    <text evidence="2">The sequence shown here is derived from an EMBL/GenBank/DDBJ whole genome shotgun (WGS) entry which is preliminary data.</text>
</comment>
<accession>A0A7W9M188</accession>
<dbReference type="Proteomes" id="UP000552097">
    <property type="component" value="Unassembled WGS sequence"/>
</dbReference>
<evidence type="ECO:0000313" key="3">
    <source>
        <dbReference type="Proteomes" id="UP000552097"/>
    </source>
</evidence>
<protein>
    <submittedName>
        <fullName evidence="2">Uncharacterized protein</fullName>
    </submittedName>
</protein>
<evidence type="ECO:0000256" key="1">
    <source>
        <dbReference type="SAM" id="MobiDB-lite"/>
    </source>
</evidence>
<feature type="compositionally biased region" description="Polar residues" evidence="1">
    <location>
        <begin position="32"/>
        <end position="45"/>
    </location>
</feature>
<name>A0A7W9M188_9PSEU</name>
<keyword evidence="3" id="KW-1185">Reference proteome</keyword>
<dbReference type="AlphaFoldDB" id="A0A7W9M188"/>
<reference evidence="2 3" key="1">
    <citation type="submission" date="2020-08" db="EMBL/GenBank/DDBJ databases">
        <title>Sequencing the genomes of 1000 actinobacteria strains.</title>
        <authorList>
            <person name="Klenk H.-P."/>
        </authorList>
    </citation>
    <scope>NUCLEOTIDE SEQUENCE [LARGE SCALE GENOMIC DNA]</scope>
    <source>
        <strain evidence="2 3">DSM 45486</strain>
    </source>
</reference>
<proteinExistence type="predicted"/>
<organism evidence="2 3">
    <name type="scientific">Saccharothrix ecbatanensis</name>
    <dbReference type="NCBI Taxonomy" id="1105145"/>
    <lineage>
        <taxon>Bacteria</taxon>
        <taxon>Bacillati</taxon>
        <taxon>Actinomycetota</taxon>
        <taxon>Actinomycetes</taxon>
        <taxon>Pseudonocardiales</taxon>
        <taxon>Pseudonocardiaceae</taxon>
        <taxon>Saccharothrix</taxon>
    </lineage>
</organism>
<evidence type="ECO:0000313" key="2">
    <source>
        <dbReference type="EMBL" id="MBB5803725.1"/>
    </source>
</evidence>
<sequence length="133" mass="13823">MGEDKFTKCMLDNGVDLNAGGTPDDEGGDGTSQGTTSPADQQTQQEALAKCRQFLPDGGAPKPLGEEALQQAREFAKCMRDKGVEYPDPDPNALGGEGVTPIPEGIDVNDPATREIMADCSRQTGGAVPGGSR</sequence>